<dbReference type="GO" id="GO:0000166">
    <property type="term" value="F:nucleotide binding"/>
    <property type="evidence" value="ECO:0007669"/>
    <property type="project" value="InterPro"/>
</dbReference>
<dbReference type="Gene3D" id="3.30.360.10">
    <property type="entry name" value="Dihydrodipicolinate Reductase, domain 2"/>
    <property type="match status" value="1"/>
</dbReference>
<name>A0A3N2C0X3_9MICO</name>
<keyword evidence="8" id="KW-1185">Reference proteome</keyword>
<dbReference type="RefSeq" id="WP_085510392.1">
    <property type="nucleotide sequence ID" value="NZ_FXAP01000001.1"/>
</dbReference>
<accession>A0A3N2C0X3</accession>
<evidence type="ECO:0000256" key="1">
    <source>
        <dbReference type="ARBA" id="ARBA00010928"/>
    </source>
</evidence>
<dbReference type="PANTHER" id="PTHR22604:SF105">
    <property type="entry name" value="TRANS-1,2-DIHYDROBENZENE-1,2-DIOL DEHYDROGENASE"/>
    <property type="match status" value="1"/>
</dbReference>
<evidence type="ECO:0000313" key="8">
    <source>
        <dbReference type="Proteomes" id="UP000266915"/>
    </source>
</evidence>
<dbReference type="Pfam" id="PF01408">
    <property type="entry name" value="GFO_IDH_MocA"/>
    <property type="match status" value="1"/>
</dbReference>
<feature type="region of interest" description="Disordered" evidence="4">
    <location>
        <begin position="1"/>
        <end position="21"/>
    </location>
</feature>
<proteinExistence type="inferred from homology"/>
<feature type="domain" description="GFO/IDH/MocA-like oxidoreductase" evidence="6">
    <location>
        <begin position="149"/>
        <end position="264"/>
    </location>
</feature>
<reference evidence="7 8" key="1">
    <citation type="submission" date="2018-11" db="EMBL/GenBank/DDBJ databases">
        <title>Sequencing the genomes of 1000 actinobacteria strains.</title>
        <authorList>
            <person name="Klenk H.-P."/>
        </authorList>
    </citation>
    <scope>NUCLEOTIDE SEQUENCE [LARGE SCALE GENOMIC DNA]</scope>
    <source>
        <strain evidence="7 8">DSM 14012</strain>
    </source>
</reference>
<organism evidence="7 8">
    <name type="scientific">Plantibacter flavus</name>
    <dbReference type="NCBI Taxonomy" id="150123"/>
    <lineage>
        <taxon>Bacteria</taxon>
        <taxon>Bacillati</taxon>
        <taxon>Actinomycetota</taxon>
        <taxon>Actinomycetes</taxon>
        <taxon>Micrococcales</taxon>
        <taxon>Microbacteriaceae</taxon>
        <taxon>Plantibacter</taxon>
    </lineage>
</organism>
<keyword evidence="2" id="KW-0560">Oxidoreductase</keyword>
<evidence type="ECO:0000313" key="7">
    <source>
        <dbReference type="EMBL" id="ROR81156.1"/>
    </source>
</evidence>
<comment type="caution">
    <text evidence="7">The sequence shown here is derived from an EMBL/GenBank/DDBJ whole genome shotgun (WGS) entry which is preliminary data.</text>
</comment>
<dbReference type="InterPro" id="IPR050984">
    <property type="entry name" value="Gfo/Idh/MocA_domain"/>
</dbReference>
<dbReference type="SUPFAM" id="SSF51735">
    <property type="entry name" value="NAD(P)-binding Rossmann-fold domains"/>
    <property type="match status" value="1"/>
</dbReference>
<protein>
    <submittedName>
        <fullName evidence="7">Putative dehydrogenase</fullName>
    </submittedName>
</protein>
<feature type="domain" description="Gfo/Idh/MocA-like oxidoreductase N-terminal" evidence="5">
    <location>
        <begin position="22"/>
        <end position="137"/>
    </location>
</feature>
<dbReference type="InterPro" id="IPR055170">
    <property type="entry name" value="GFO_IDH_MocA-like_dom"/>
</dbReference>
<dbReference type="SUPFAM" id="SSF55347">
    <property type="entry name" value="Glyceraldehyde-3-phosphate dehydrogenase-like, C-terminal domain"/>
    <property type="match status" value="1"/>
</dbReference>
<keyword evidence="3" id="KW-0520">NAD</keyword>
<evidence type="ECO:0000256" key="3">
    <source>
        <dbReference type="ARBA" id="ARBA00023027"/>
    </source>
</evidence>
<dbReference type="Gene3D" id="3.40.50.720">
    <property type="entry name" value="NAD(P)-binding Rossmann-like Domain"/>
    <property type="match status" value="1"/>
</dbReference>
<evidence type="ECO:0000256" key="4">
    <source>
        <dbReference type="SAM" id="MobiDB-lite"/>
    </source>
</evidence>
<comment type="similarity">
    <text evidence="1">Belongs to the Gfo/Idh/MocA family.</text>
</comment>
<dbReference type="AlphaFoldDB" id="A0A3N2C0X3"/>
<dbReference type="InterPro" id="IPR036291">
    <property type="entry name" value="NAD(P)-bd_dom_sf"/>
</dbReference>
<feature type="compositionally biased region" description="Low complexity" evidence="4">
    <location>
        <begin position="9"/>
        <end position="21"/>
    </location>
</feature>
<dbReference type="PANTHER" id="PTHR22604">
    <property type="entry name" value="OXIDOREDUCTASES"/>
    <property type="match status" value="1"/>
</dbReference>
<evidence type="ECO:0000259" key="6">
    <source>
        <dbReference type="Pfam" id="PF22725"/>
    </source>
</evidence>
<dbReference type="EMBL" id="RKHL01000001">
    <property type="protein sequence ID" value="ROR81156.1"/>
    <property type="molecule type" value="Genomic_DNA"/>
</dbReference>
<dbReference type="Pfam" id="PF22725">
    <property type="entry name" value="GFO_IDH_MocA_C3"/>
    <property type="match status" value="1"/>
</dbReference>
<dbReference type="GO" id="GO:0016491">
    <property type="term" value="F:oxidoreductase activity"/>
    <property type="evidence" value="ECO:0007669"/>
    <property type="project" value="UniProtKB-KW"/>
</dbReference>
<gene>
    <name evidence="7" type="ORF">EDD42_1209</name>
</gene>
<evidence type="ECO:0000259" key="5">
    <source>
        <dbReference type="Pfam" id="PF01408"/>
    </source>
</evidence>
<sequence>MTEQDIDRTGTGTPAAGPSTGLRWGILGPAGVAKSFTADLRRHGFDVRAVASRSAETAAAFAAEFDIPNVHVGYEALAADPEVDVIYIATPHPFHAEQAVLALDAGKHVLIEKPFTLNAAEAQAVVALAAERGLVVLEAMWTRFLPHMVRLRELLADGVIGQPRSLVADHTQLLSDDPEHRMNNLELGGGALLDLGVYPVSFASSVFGTPTTIQATAALRDTGADMQVATLFGYADGQVANTLSASNTVGPNRAAIVGTDGWIEFDRVWYTATTFRVFGTDGEVVETYRSEVDGRGMHFQAWELERLASEGRLSGDIMPLAETVAIMETLDEVRRQIGVRYPGE</sequence>
<dbReference type="Proteomes" id="UP000266915">
    <property type="component" value="Unassembled WGS sequence"/>
</dbReference>
<evidence type="ECO:0000256" key="2">
    <source>
        <dbReference type="ARBA" id="ARBA00023002"/>
    </source>
</evidence>
<dbReference type="InterPro" id="IPR000683">
    <property type="entry name" value="Gfo/Idh/MocA-like_OxRdtase_N"/>
</dbReference>